<protein>
    <submittedName>
        <fullName evidence="2">Uncharacterized protein</fullName>
    </submittedName>
</protein>
<sequence>MAEQRHQRLQRHPAVDQRGGVADAGRARDAAQRRSDAVMANRPSVFDQKVIGAQPIGSMVGDPVIKEFFELWVQRDVAVVVQLADRDAQPVGGSDLHDGVDGEGQQLAAAYPGAGKQFNDQPRQRIGLAAGSAQQLGCCGVVEEPRQRLVDDGQVAGEHQCPGRRVRVAPLGDPGEKAVQVDQRVLDADPVERLAGGWPGVRAQPRLECLDVFAPEISAAGDVGVGVGQPDSESAQVQVYVSDGARSQTQRDLCEVSLRGLDELYWRRVPSGVRGLVLHRRWAQRRNLAGVEERQPQAVKNRGHVLARGGLAAAGIRGEHRHTGGVEMLVGDRAR</sequence>
<evidence type="ECO:0000313" key="2">
    <source>
        <dbReference type="EMBL" id="BCO36434.1"/>
    </source>
</evidence>
<feature type="compositionally biased region" description="Basic and acidic residues" evidence="1">
    <location>
        <begin position="25"/>
        <end position="36"/>
    </location>
</feature>
<evidence type="ECO:0000256" key="1">
    <source>
        <dbReference type="SAM" id="MobiDB-lite"/>
    </source>
</evidence>
<organism evidence="2 3">
    <name type="scientific">Mycobacterium heckeshornense</name>
    <dbReference type="NCBI Taxonomy" id="110505"/>
    <lineage>
        <taxon>Bacteria</taxon>
        <taxon>Bacillati</taxon>
        <taxon>Actinomycetota</taxon>
        <taxon>Actinomycetes</taxon>
        <taxon>Mycobacteriales</taxon>
        <taxon>Mycobacteriaceae</taxon>
        <taxon>Mycobacterium</taxon>
    </lineage>
</organism>
<dbReference type="EMBL" id="AP024237">
    <property type="protein sequence ID" value="BCO36434.1"/>
    <property type="molecule type" value="Genomic_DNA"/>
</dbReference>
<gene>
    <name evidence="2" type="ORF">MHEC_28670</name>
</gene>
<dbReference type="AlphaFoldDB" id="A0A7R7GVV3"/>
<keyword evidence="3" id="KW-1185">Reference proteome</keyword>
<evidence type="ECO:0000313" key="3">
    <source>
        <dbReference type="Proteomes" id="UP000595446"/>
    </source>
</evidence>
<accession>A0A7R7GVV3</accession>
<feature type="region of interest" description="Disordered" evidence="1">
    <location>
        <begin position="1"/>
        <end position="36"/>
    </location>
</feature>
<proteinExistence type="predicted"/>
<dbReference type="Proteomes" id="UP000595446">
    <property type="component" value="Chromosome"/>
</dbReference>
<name>A0A7R7GVV3_9MYCO</name>
<reference evidence="2 3" key="1">
    <citation type="submission" date="2020-12" db="EMBL/GenBank/DDBJ databases">
        <title>Complete genome sequence of Mycobacterium heckeshornense JCM 15655T, closely related to a pathogenic non-tuberculous mycobacterial species Mycobacterium xenopi.</title>
        <authorList>
            <person name="Yoshida M."/>
            <person name="Fukano H."/>
            <person name="Asakura T."/>
            <person name="Suzuki M."/>
            <person name="Hoshino Y."/>
        </authorList>
    </citation>
    <scope>NUCLEOTIDE SEQUENCE [LARGE SCALE GENOMIC DNA]</scope>
    <source>
        <strain evidence="2 3">JCM 15655</strain>
    </source>
</reference>